<organism evidence="2 3">
    <name type="scientific">Cyphomyrmex costatus</name>
    <dbReference type="NCBI Taxonomy" id="456900"/>
    <lineage>
        <taxon>Eukaryota</taxon>
        <taxon>Metazoa</taxon>
        <taxon>Ecdysozoa</taxon>
        <taxon>Arthropoda</taxon>
        <taxon>Hexapoda</taxon>
        <taxon>Insecta</taxon>
        <taxon>Pterygota</taxon>
        <taxon>Neoptera</taxon>
        <taxon>Endopterygota</taxon>
        <taxon>Hymenoptera</taxon>
        <taxon>Apocrita</taxon>
        <taxon>Aculeata</taxon>
        <taxon>Formicoidea</taxon>
        <taxon>Formicidae</taxon>
        <taxon>Myrmicinae</taxon>
        <taxon>Cyphomyrmex</taxon>
    </lineage>
</organism>
<evidence type="ECO:0000313" key="2">
    <source>
        <dbReference type="EMBL" id="KYN00995.1"/>
    </source>
</evidence>
<proteinExistence type="predicted"/>
<evidence type="ECO:0000256" key="1">
    <source>
        <dbReference type="SAM" id="MobiDB-lite"/>
    </source>
</evidence>
<feature type="region of interest" description="Disordered" evidence="1">
    <location>
        <begin position="129"/>
        <end position="191"/>
    </location>
</feature>
<dbReference type="EMBL" id="KQ977642">
    <property type="protein sequence ID" value="KYN00995.1"/>
    <property type="molecule type" value="Genomic_DNA"/>
</dbReference>
<feature type="compositionally biased region" description="Basic and acidic residues" evidence="1">
    <location>
        <begin position="141"/>
        <end position="190"/>
    </location>
</feature>
<keyword evidence="3" id="KW-1185">Reference proteome</keyword>
<reference evidence="2 3" key="1">
    <citation type="submission" date="2016-03" db="EMBL/GenBank/DDBJ databases">
        <title>Cyphomyrmex costatus WGS genome.</title>
        <authorList>
            <person name="Nygaard S."/>
            <person name="Hu H."/>
            <person name="Boomsma J."/>
            <person name="Zhang G."/>
        </authorList>
    </citation>
    <scope>NUCLEOTIDE SEQUENCE [LARGE SCALE GENOMIC DNA]</scope>
    <source>
        <strain evidence="2">MS0001</strain>
        <tissue evidence="2">Whole body</tissue>
    </source>
</reference>
<dbReference type="Proteomes" id="UP000078542">
    <property type="component" value="Unassembled WGS sequence"/>
</dbReference>
<name>A0A195CJT8_9HYME</name>
<accession>A0A195CJT8</accession>
<feature type="compositionally biased region" description="Polar residues" evidence="1">
    <location>
        <begin position="85"/>
        <end position="98"/>
    </location>
</feature>
<sequence length="324" mass="36794">MPSEPPVLVAWRNPPQSVSTSAAYSVRRQMDNRVGSCKWHLKIAYGYERDSRVVPALRGGLAQSGANAARFARKGKTKKEKTGPSYEQTQFASYNQSRESPEGSLSGRLHATNSSDEFAFRRDDEYHSLSQPFSGINTSIDTEKQRERSGNDEKREITRGKKKRDEDEQKNRTLSWHIDKEERREKEKRAVPGQYATNSVPPHIIVTFVRTRVDRPNFARSGKTTVRGQFLERPALHHRLLVISLSMVETPFDYPRLRRGTTRYKSSVGWCEAEMVVRVADSCEQHSGFRAGDRLNAVGEAPTDTLLARFLIRISVLSIARGRT</sequence>
<protein>
    <submittedName>
        <fullName evidence="2">Uncharacterized protein</fullName>
    </submittedName>
</protein>
<evidence type="ECO:0000313" key="3">
    <source>
        <dbReference type="Proteomes" id="UP000078542"/>
    </source>
</evidence>
<feature type="compositionally biased region" description="Polar residues" evidence="1">
    <location>
        <begin position="129"/>
        <end position="140"/>
    </location>
</feature>
<feature type="region of interest" description="Disordered" evidence="1">
    <location>
        <begin position="64"/>
        <end position="110"/>
    </location>
</feature>
<dbReference type="AlphaFoldDB" id="A0A195CJT8"/>
<gene>
    <name evidence="2" type="ORF">ALC62_08221</name>
</gene>